<protein>
    <submittedName>
        <fullName evidence="1">Uncharacterized protein</fullName>
    </submittedName>
</protein>
<proteinExistence type="predicted"/>
<organism evidence="1 2">
    <name type="scientific">Geoalkalibacter ferrihydriticus DSM 17813</name>
    <dbReference type="NCBI Taxonomy" id="1121915"/>
    <lineage>
        <taxon>Bacteria</taxon>
        <taxon>Pseudomonadati</taxon>
        <taxon>Thermodesulfobacteriota</taxon>
        <taxon>Desulfuromonadia</taxon>
        <taxon>Desulfuromonadales</taxon>
        <taxon>Geoalkalibacteraceae</taxon>
        <taxon>Geoalkalibacter</taxon>
    </lineage>
</organism>
<sequence>MISAQHPLRLRAPSATFRHAEDKLEVEVLLVNEEERPLFVTIGIRQILYDAPSRTLNLWLTDHARSAEAPHGRCGTISVPRTQVIEAGARHPLHLDVPRRLTRLVPHEDKSFHFEDLDLSQAQQINVHVGCSEKPFYYNPKGPAVLEQLKAWCAVVEVSAHAAKPPKKEKPAGRKK</sequence>
<dbReference type="Proteomes" id="UP000035068">
    <property type="component" value="Unassembled WGS sequence"/>
</dbReference>
<evidence type="ECO:0000313" key="2">
    <source>
        <dbReference type="Proteomes" id="UP000035068"/>
    </source>
</evidence>
<name>A0A0C2EGH0_9BACT</name>
<keyword evidence="2" id="KW-1185">Reference proteome</keyword>
<dbReference type="RefSeq" id="WP_040096066.1">
    <property type="nucleotide sequence ID" value="NZ_JWJD01000001.1"/>
</dbReference>
<evidence type="ECO:0000313" key="1">
    <source>
        <dbReference type="EMBL" id="KIH77718.1"/>
    </source>
</evidence>
<reference evidence="1 2" key="1">
    <citation type="submission" date="2014-12" db="EMBL/GenBank/DDBJ databases">
        <title>Genomes of Geoalkalibacter ferrihydriticus and Geoalkalibacter subterraneus, two haloalkaliphilic metal-reducing members of the Geobacteraceae.</title>
        <authorList>
            <person name="Badalamenti J.P."/>
            <person name="Torres C.I."/>
            <person name="Krajmalnik-Brown R."/>
            <person name="Bond D.R."/>
        </authorList>
    </citation>
    <scope>NUCLEOTIDE SEQUENCE [LARGE SCALE GENOMIC DNA]</scope>
    <source>
        <strain evidence="1 2">DSM 17813</strain>
    </source>
</reference>
<accession>A0A0C2EGH0</accession>
<dbReference type="EMBL" id="JWJD01000001">
    <property type="protein sequence ID" value="KIH77718.1"/>
    <property type="molecule type" value="Genomic_DNA"/>
</dbReference>
<comment type="caution">
    <text evidence="1">The sequence shown here is derived from an EMBL/GenBank/DDBJ whole genome shotgun (WGS) entry which is preliminary data.</text>
</comment>
<gene>
    <name evidence="1" type="ORF">GFER_03410</name>
</gene>
<dbReference type="AlphaFoldDB" id="A0A0C2EGH0"/>